<dbReference type="EMBL" id="JBHFEH010000015">
    <property type="protein sequence ID" value="KAL2054510.1"/>
    <property type="molecule type" value="Genomic_DNA"/>
</dbReference>
<dbReference type="PROSITE" id="PS50263">
    <property type="entry name" value="CN_HYDROLASE"/>
    <property type="match status" value="1"/>
</dbReference>
<name>A0ABR4BA57_9LECA</name>
<evidence type="ECO:0000313" key="3">
    <source>
        <dbReference type="EMBL" id="KAL2054510.1"/>
    </source>
</evidence>
<evidence type="ECO:0000259" key="2">
    <source>
        <dbReference type="PROSITE" id="PS50263"/>
    </source>
</evidence>
<sequence length="209" mass="23081">MRRLGRSSCIILRISLAMMGRFWDVIRRRIYGTQNAPTSPPPPHTPPRHVLHPPLGPTGLLICWDIAFPEAFRELIASGAKLIIIPTFWTLADCSSYGLSLNPQSEALFLQTTLTARAFENTCAVVFVNAGSPPGDDKSSYCGLSQVAIPFVGALGDETKESSREGMSIVDVDMQVVEEAEDNYKVRADISEEGWHYTYRHQEREGVGG</sequence>
<comment type="caution">
    <text evidence="3">The sequence shown here is derived from an EMBL/GenBank/DDBJ whole genome shotgun (WGS) entry which is preliminary data.</text>
</comment>
<keyword evidence="1" id="KW-0378">Hydrolase</keyword>
<dbReference type="Gene3D" id="3.60.110.10">
    <property type="entry name" value="Carbon-nitrogen hydrolase"/>
    <property type="match status" value="1"/>
</dbReference>
<evidence type="ECO:0000313" key="4">
    <source>
        <dbReference type="Proteomes" id="UP001590951"/>
    </source>
</evidence>
<dbReference type="PANTHER" id="PTHR43674:SF16">
    <property type="entry name" value="CARBON-NITROGEN FAMILY, PUTATIVE (AFU_ORTHOLOGUE AFUA_5G02350)-RELATED"/>
    <property type="match status" value="1"/>
</dbReference>
<keyword evidence="4" id="KW-1185">Reference proteome</keyword>
<dbReference type="PANTHER" id="PTHR43674">
    <property type="entry name" value="NITRILASE C965.09-RELATED"/>
    <property type="match status" value="1"/>
</dbReference>
<gene>
    <name evidence="3" type="ORF">ABVK25_005258</name>
</gene>
<dbReference type="Proteomes" id="UP001590951">
    <property type="component" value="Unassembled WGS sequence"/>
</dbReference>
<accession>A0ABR4BA57</accession>
<organism evidence="3 4">
    <name type="scientific">Lepraria finkii</name>
    <dbReference type="NCBI Taxonomy" id="1340010"/>
    <lineage>
        <taxon>Eukaryota</taxon>
        <taxon>Fungi</taxon>
        <taxon>Dikarya</taxon>
        <taxon>Ascomycota</taxon>
        <taxon>Pezizomycotina</taxon>
        <taxon>Lecanoromycetes</taxon>
        <taxon>OSLEUM clade</taxon>
        <taxon>Lecanoromycetidae</taxon>
        <taxon>Lecanorales</taxon>
        <taxon>Lecanorineae</taxon>
        <taxon>Stereocaulaceae</taxon>
        <taxon>Lepraria</taxon>
    </lineage>
</organism>
<dbReference type="CDD" id="cd07197">
    <property type="entry name" value="nitrilase"/>
    <property type="match status" value="1"/>
</dbReference>
<reference evidence="3 4" key="1">
    <citation type="submission" date="2024-09" db="EMBL/GenBank/DDBJ databases">
        <title>Rethinking Asexuality: The Enigmatic Case of Functional Sexual Genes in Lepraria (Stereocaulaceae).</title>
        <authorList>
            <person name="Doellman M."/>
            <person name="Sun Y."/>
            <person name="Barcenas-Pena A."/>
            <person name="Lumbsch H.T."/>
            <person name="Grewe F."/>
        </authorList>
    </citation>
    <scope>NUCLEOTIDE SEQUENCE [LARGE SCALE GENOMIC DNA]</scope>
    <source>
        <strain evidence="3 4">Grewe 0041</strain>
    </source>
</reference>
<evidence type="ECO:0000256" key="1">
    <source>
        <dbReference type="ARBA" id="ARBA00022801"/>
    </source>
</evidence>
<dbReference type="InterPro" id="IPR050345">
    <property type="entry name" value="Aliph_Amidase/BUP"/>
</dbReference>
<dbReference type="InterPro" id="IPR003010">
    <property type="entry name" value="C-N_Hydrolase"/>
</dbReference>
<proteinExistence type="predicted"/>
<protein>
    <recommendedName>
        <fullName evidence="2">CN hydrolase domain-containing protein</fullName>
    </recommendedName>
</protein>
<dbReference type="InterPro" id="IPR036526">
    <property type="entry name" value="C-N_Hydrolase_sf"/>
</dbReference>
<dbReference type="Pfam" id="PF00795">
    <property type="entry name" value="CN_hydrolase"/>
    <property type="match status" value="1"/>
</dbReference>
<feature type="domain" description="CN hydrolase" evidence="2">
    <location>
        <begin position="1"/>
        <end position="174"/>
    </location>
</feature>
<dbReference type="SUPFAM" id="SSF56317">
    <property type="entry name" value="Carbon-nitrogen hydrolase"/>
    <property type="match status" value="1"/>
</dbReference>